<sequence>MRYVGALHAAAQRVPGAAPTCLRKSASDVASLSELAPGHATAQASPDCQAPLSRRASCTEATMAAERSRRSSLADDASSGPPVGWNPLLQDLPGNFLLVSDHVSQPGTSCPEGMAIPQAPSRSLSRKESFESVRARSLQRDDSSVSNHDSSPASVAASSLVSPVPAPAAVKGPALVARVWHVT</sequence>
<dbReference type="EMBL" id="JALJOS010000001">
    <property type="protein sequence ID" value="KAK9844440.1"/>
    <property type="molecule type" value="Genomic_DNA"/>
</dbReference>
<gene>
    <name evidence="2" type="ORF">WJX74_002583</name>
</gene>
<comment type="caution">
    <text evidence="2">The sequence shown here is derived from an EMBL/GenBank/DDBJ whole genome shotgun (WGS) entry which is preliminary data.</text>
</comment>
<proteinExistence type="predicted"/>
<feature type="region of interest" description="Disordered" evidence="1">
    <location>
        <begin position="59"/>
        <end position="86"/>
    </location>
</feature>
<feature type="region of interest" description="Disordered" evidence="1">
    <location>
        <begin position="108"/>
        <end position="158"/>
    </location>
</feature>
<dbReference type="Proteomes" id="UP001438707">
    <property type="component" value="Unassembled WGS sequence"/>
</dbReference>
<evidence type="ECO:0000313" key="3">
    <source>
        <dbReference type="Proteomes" id="UP001438707"/>
    </source>
</evidence>
<evidence type="ECO:0000313" key="2">
    <source>
        <dbReference type="EMBL" id="KAK9844440.1"/>
    </source>
</evidence>
<evidence type="ECO:0000256" key="1">
    <source>
        <dbReference type="SAM" id="MobiDB-lite"/>
    </source>
</evidence>
<accession>A0AAW1SD92</accession>
<name>A0AAW1SD92_9CHLO</name>
<keyword evidence="3" id="KW-1185">Reference proteome</keyword>
<dbReference type="AlphaFoldDB" id="A0AAW1SD92"/>
<reference evidence="2 3" key="1">
    <citation type="journal article" date="2024" name="Nat. Commun.">
        <title>Phylogenomics reveals the evolutionary origins of lichenization in chlorophyte algae.</title>
        <authorList>
            <person name="Puginier C."/>
            <person name="Libourel C."/>
            <person name="Otte J."/>
            <person name="Skaloud P."/>
            <person name="Haon M."/>
            <person name="Grisel S."/>
            <person name="Petersen M."/>
            <person name="Berrin J.G."/>
            <person name="Delaux P.M."/>
            <person name="Dal Grande F."/>
            <person name="Keller J."/>
        </authorList>
    </citation>
    <scope>NUCLEOTIDE SEQUENCE [LARGE SCALE GENOMIC DNA]</scope>
    <source>
        <strain evidence="2 3">SAG 2145</strain>
    </source>
</reference>
<feature type="compositionally biased region" description="Basic and acidic residues" evidence="1">
    <location>
        <begin position="125"/>
        <end position="143"/>
    </location>
</feature>
<protein>
    <submittedName>
        <fullName evidence="2">Uncharacterized protein</fullName>
    </submittedName>
</protein>
<organism evidence="2 3">
    <name type="scientific">Apatococcus lobatus</name>
    <dbReference type="NCBI Taxonomy" id="904363"/>
    <lineage>
        <taxon>Eukaryota</taxon>
        <taxon>Viridiplantae</taxon>
        <taxon>Chlorophyta</taxon>
        <taxon>core chlorophytes</taxon>
        <taxon>Trebouxiophyceae</taxon>
        <taxon>Chlorellales</taxon>
        <taxon>Chlorellaceae</taxon>
        <taxon>Apatococcus</taxon>
    </lineage>
</organism>